<feature type="domain" description="Alpha/beta hydrolase fold-3" evidence="3">
    <location>
        <begin position="116"/>
        <end position="313"/>
    </location>
</feature>
<keyword evidence="5" id="KW-1185">Reference proteome</keyword>
<dbReference type="Proteomes" id="UP000585474">
    <property type="component" value="Unassembled WGS sequence"/>
</dbReference>
<dbReference type="OrthoDB" id="1683452at2759"/>
<keyword evidence="2" id="KW-0812">Transmembrane</keyword>
<evidence type="ECO:0000313" key="4">
    <source>
        <dbReference type="EMBL" id="GFY96727.1"/>
    </source>
</evidence>
<comment type="similarity">
    <text evidence="1">Belongs to the 'GDXG' lipolytic enzyme family.</text>
</comment>
<keyword evidence="2" id="KW-1133">Transmembrane helix</keyword>
<dbReference type="PANTHER" id="PTHR23024">
    <property type="entry name" value="ARYLACETAMIDE DEACETYLASE"/>
    <property type="match status" value="1"/>
</dbReference>
<accession>A0A7J0FFP7</accession>
<dbReference type="PANTHER" id="PTHR23024:SF458">
    <property type="entry name" value="ALPHA_BETA HYDROLASE FOLD-3 DOMAIN-CONTAINING PROTEIN"/>
    <property type="match status" value="1"/>
</dbReference>
<feature type="domain" description="Alpha/beta hydrolase fold-3" evidence="3">
    <location>
        <begin position="364"/>
        <end position="428"/>
    </location>
</feature>
<reference evidence="4 5" key="1">
    <citation type="submission" date="2019-07" db="EMBL/GenBank/DDBJ databases">
        <title>De Novo Assembly of kiwifruit Actinidia rufa.</title>
        <authorList>
            <person name="Sugita-Konishi S."/>
            <person name="Sato K."/>
            <person name="Mori E."/>
            <person name="Abe Y."/>
            <person name="Kisaki G."/>
            <person name="Hamano K."/>
            <person name="Suezawa K."/>
            <person name="Otani M."/>
            <person name="Fukuda T."/>
            <person name="Manabe T."/>
            <person name="Gomi K."/>
            <person name="Tabuchi M."/>
            <person name="Akimitsu K."/>
            <person name="Kataoka I."/>
        </authorList>
    </citation>
    <scope>NUCLEOTIDE SEQUENCE [LARGE SCALE GENOMIC DNA]</scope>
    <source>
        <strain evidence="5">cv. Fuchu</strain>
    </source>
</reference>
<keyword evidence="2" id="KW-0472">Membrane</keyword>
<dbReference type="InterPro" id="IPR013094">
    <property type="entry name" value="AB_hydrolase_3"/>
</dbReference>
<dbReference type="Gene3D" id="3.40.50.1820">
    <property type="entry name" value="alpha/beta hydrolase"/>
    <property type="match status" value="2"/>
</dbReference>
<dbReference type="Pfam" id="PF07859">
    <property type="entry name" value="Abhydrolase_3"/>
    <property type="match status" value="2"/>
</dbReference>
<comment type="caution">
    <text evidence="4">The sequence shown here is derived from an EMBL/GenBank/DDBJ whole genome shotgun (WGS) entry which is preliminary data.</text>
</comment>
<sequence>MAWFRSVAMDVLSAEILIGNMALALNGLRVNEYGCNDPFFKRLLGIVFIMCVVWLWHFFRVVIASGDCDAAKGGPYLPLQIPKPEVNYKDVTIVDGVCARLYVPISATPNQKLPLVVYFHGGSFTMFSAFLPSYDDYVYSLSTKANVVALSVEYRKPLTYPIPIPFDDSWAAVKWVASHSAGQGPEELVNNHVDFTRVFLQGDSAGGTIAHNMVLRAGLEKPEGLNIAGLALMHPYFWGSKPISTRETRNETMSAQAARVWFWAGGSNIDDPRVNPLEDPNLSSLGCNKVLVVIAEQDIFRDRGFYYYDALASGDCDAAKGGPYLPLQIPKPEVNYKDVTIVDGVCARLYVPISATPNQKLPLVVYFHGGAFTMFSAFLPPYDDYLYSLSTKAKVVALSVEYRRPLTNPIPIPFDDSWAAVKWVASHSSGRGS</sequence>
<dbReference type="GO" id="GO:0016787">
    <property type="term" value="F:hydrolase activity"/>
    <property type="evidence" value="ECO:0007669"/>
    <property type="project" value="InterPro"/>
</dbReference>
<evidence type="ECO:0000256" key="1">
    <source>
        <dbReference type="ARBA" id="ARBA00010515"/>
    </source>
</evidence>
<name>A0A7J0FFP7_9ERIC</name>
<gene>
    <name evidence="4" type="ORF">Acr_11g0010330</name>
</gene>
<proteinExistence type="inferred from homology"/>
<evidence type="ECO:0000256" key="2">
    <source>
        <dbReference type="SAM" id="Phobius"/>
    </source>
</evidence>
<feature type="transmembrane region" description="Helical" evidence="2">
    <location>
        <begin position="40"/>
        <end position="59"/>
    </location>
</feature>
<dbReference type="SUPFAM" id="SSF53474">
    <property type="entry name" value="alpha/beta-Hydrolases"/>
    <property type="match status" value="2"/>
</dbReference>
<dbReference type="InterPro" id="IPR050466">
    <property type="entry name" value="Carboxylest/Gibb_receptor"/>
</dbReference>
<organism evidence="4 5">
    <name type="scientific">Actinidia rufa</name>
    <dbReference type="NCBI Taxonomy" id="165716"/>
    <lineage>
        <taxon>Eukaryota</taxon>
        <taxon>Viridiplantae</taxon>
        <taxon>Streptophyta</taxon>
        <taxon>Embryophyta</taxon>
        <taxon>Tracheophyta</taxon>
        <taxon>Spermatophyta</taxon>
        <taxon>Magnoliopsida</taxon>
        <taxon>eudicotyledons</taxon>
        <taxon>Gunneridae</taxon>
        <taxon>Pentapetalae</taxon>
        <taxon>asterids</taxon>
        <taxon>Ericales</taxon>
        <taxon>Actinidiaceae</taxon>
        <taxon>Actinidia</taxon>
    </lineage>
</organism>
<dbReference type="EMBL" id="BJWL01000011">
    <property type="protein sequence ID" value="GFY96727.1"/>
    <property type="molecule type" value="Genomic_DNA"/>
</dbReference>
<protein>
    <recommendedName>
        <fullName evidence="3">Alpha/beta hydrolase fold-3 domain-containing protein</fullName>
    </recommendedName>
</protein>
<evidence type="ECO:0000313" key="5">
    <source>
        <dbReference type="Proteomes" id="UP000585474"/>
    </source>
</evidence>
<dbReference type="InterPro" id="IPR029058">
    <property type="entry name" value="AB_hydrolase_fold"/>
</dbReference>
<evidence type="ECO:0000259" key="3">
    <source>
        <dbReference type="Pfam" id="PF07859"/>
    </source>
</evidence>
<dbReference type="AlphaFoldDB" id="A0A7J0FFP7"/>